<keyword evidence="2 7" id="KW-0813">Transport</keyword>
<dbReference type="AlphaFoldDB" id="A0A5B0DT15"/>
<proteinExistence type="inferred from homology"/>
<organism evidence="9 10">
    <name type="scientific">Aureimonas fodinaquatilis</name>
    <dbReference type="NCBI Taxonomy" id="2565783"/>
    <lineage>
        <taxon>Bacteria</taxon>
        <taxon>Pseudomonadati</taxon>
        <taxon>Pseudomonadota</taxon>
        <taxon>Alphaproteobacteria</taxon>
        <taxon>Hyphomicrobiales</taxon>
        <taxon>Aurantimonadaceae</taxon>
        <taxon>Aureimonas</taxon>
    </lineage>
</organism>
<evidence type="ECO:0000313" key="9">
    <source>
        <dbReference type="EMBL" id="KAA0968901.1"/>
    </source>
</evidence>
<dbReference type="OrthoDB" id="7834831at2"/>
<evidence type="ECO:0000256" key="7">
    <source>
        <dbReference type="RuleBase" id="RU363032"/>
    </source>
</evidence>
<dbReference type="PROSITE" id="PS50928">
    <property type="entry name" value="ABC_TM1"/>
    <property type="match status" value="1"/>
</dbReference>
<dbReference type="Gene3D" id="1.10.3720.10">
    <property type="entry name" value="MetI-like"/>
    <property type="match status" value="1"/>
</dbReference>
<dbReference type="EMBL" id="VTWH01000004">
    <property type="protein sequence ID" value="KAA0968901.1"/>
    <property type="molecule type" value="Genomic_DNA"/>
</dbReference>
<dbReference type="InterPro" id="IPR045621">
    <property type="entry name" value="BPD_transp_1_N"/>
</dbReference>
<feature type="transmembrane region" description="Helical" evidence="7">
    <location>
        <begin position="272"/>
        <end position="298"/>
    </location>
</feature>
<dbReference type="InterPro" id="IPR000515">
    <property type="entry name" value="MetI-like"/>
</dbReference>
<evidence type="ECO:0000256" key="4">
    <source>
        <dbReference type="ARBA" id="ARBA00022692"/>
    </source>
</evidence>
<dbReference type="SUPFAM" id="SSF161098">
    <property type="entry name" value="MetI-like"/>
    <property type="match status" value="1"/>
</dbReference>
<evidence type="ECO:0000256" key="2">
    <source>
        <dbReference type="ARBA" id="ARBA00022448"/>
    </source>
</evidence>
<accession>A0A5B0DT15</accession>
<feature type="domain" description="ABC transmembrane type-1" evidence="8">
    <location>
        <begin position="94"/>
        <end position="295"/>
    </location>
</feature>
<dbReference type="Pfam" id="PF00528">
    <property type="entry name" value="BPD_transp_1"/>
    <property type="match status" value="1"/>
</dbReference>
<protein>
    <submittedName>
        <fullName evidence="9">ABC transporter permease</fullName>
    </submittedName>
</protein>
<dbReference type="GO" id="GO:0055085">
    <property type="term" value="P:transmembrane transport"/>
    <property type="evidence" value="ECO:0007669"/>
    <property type="project" value="InterPro"/>
</dbReference>
<evidence type="ECO:0000313" key="10">
    <source>
        <dbReference type="Proteomes" id="UP000324738"/>
    </source>
</evidence>
<feature type="transmembrane region" description="Helical" evidence="7">
    <location>
        <begin position="130"/>
        <end position="156"/>
    </location>
</feature>
<evidence type="ECO:0000256" key="6">
    <source>
        <dbReference type="ARBA" id="ARBA00023136"/>
    </source>
</evidence>
<dbReference type="InterPro" id="IPR035906">
    <property type="entry name" value="MetI-like_sf"/>
</dbReference>
<sequence length="305" mass="33098">MIAFLIRRIGTAILVVFTVSLLAFMLVRLAGDPAAAIAGEGATPADIERIRILYGFDKPWFHTYLLWLERIFNGDLGYSPITRQDVSAMIAKALPVTLTLGGMAMLFAMMLSLPLGIIASLKPNGLVDRIVLAITVVFQAMPVFWMGLLLLLYFGLYWRLFPTGGDATLKHFVLPAAALGLFASPGLIRLTRAGMLDALASDYVRTARAKGMSEMTIVLRHTIPNAMIPVVALAAVECGTLLGGSIVIEAVFSLNGLGQLAWRAIQRLDIAVIQGVVLVVAVIYILLTLFADFLNAFLDPRIRVK</sequence>
<keyword evidence="3" id="KW-1003">Cell membrane</keyword>
<evidence type="ECO:0000256" key="3">
    <source>
        <dbReference type="ARBA" id="ARBA00022475"/>
    </source>
</evidence>
<keyword evidence="5 7" id="KW-1133">Transmembrane helix</keyword>
<comment type="similarity">
    <text evidence="7">Belongs to the binding-protein-dependent transport system permease family.</text>
</comment>
<dbReference type="Proteomes" id="UP000324738">
    <property type="component" value="Unassembled WGS sequence"/>
</dbReference>
<feature type="transmembrane region" description="Helical" evidence="7">
    <location>
        <begin position="93"/>
        <end position="118"/>
    </location>
</feature>
<dbReference type="PANTHER" id="PTHR43163">
    <property type="entry name" value="DIPEPTIDE TRANSPORT SYSTEM PERMEASE PROTEIN DPPB-RELATED"/>
    <property type="match status" value="1"/>
</dbReference>
<keyword evidence="6 7" id="KW-0472">Membrane</keyword>
<keyword evidence="10" id="KW-1185">Reference proteome</keyword>
<dbReference type="PANTHER" id="PTHR43163:SF6">
    <property type="entry name" value="DIPEPTIDE TRANSPORT SYSTEM PERMEASE PROTEIN DPPB-RELATED"/>
    <property type="match status" value="1"/>
</dbReference>
<comment type="caution">
    <text evidence="9">The sequence shown here is derived from an EMBL/GenBank/DDBJ whole genome shotgun (WGS) entry which is preliminary data.</text>
</comment>
<feature type="transmembrane region" description="Helical" evidence="7">
    <location>
        <begin position="230"/>
        <end position="252"/>
    </location>
</feature>
<reference evidence="9 10" key="1">
    <citation type="submission" date="2019-08" db="EMBL/GenBank/DDBJ databases">
        <title>Aureimonas fodiniaquatilis sp. nov., isolated from a coal mine wastewater.</title>
        <authorList>
            <person name="Kim W."/>
        </authorList>
    </citation>
    <scope>NUCLEOTIDE SEQUENCE [LARGE SCALE GENOMIC DNA]</scope>
    <source>
        <strain evidence="9 10">CAU 1482</strain>
    </source>
</reference>
<feature type="transmembrane region" description="Helical" evidence="7">
    <location>
        <begin position="168"/>
        <end position="188"/>
    </location>
</feature>
<name>A0A5B0DT15_9HYPH</name>
<comment type="subcellular location">
    <subcellularLocation>
        <location evidence="1 7">Cell membrane</location>
        <topology evidence="1 7">Multi-pass membrane protein</topology>
    </subcellularLocation>
</comment>
<keyword evidence="4 7" id="KW-0812">Transmembrane</keyword>
<evidence type="ECO:0000256" key="5">
    <source>
        <dbReference type="ARBA" id="ARBA00022989"/>
    </source>
</evidence>
<dbReference type="GO" id="GO:0005886">
    <property type="term" value="C:plasma membrane"/>
    <property type="evidence" value="ECO:0007669"/>
    <property type="project" value="UniProtKB-SubCell"/>
</dbReference>
<dbReference type="RefSeq" id="WP_149301175.1">
    <property type="nucleotide sequence ID" value="NZ_VTWH01000004.1"/>
</dbReference>
<dbReference type="CDD" id="cd06261">
    <property type="entry name" value="TM_PBP2"/>
    <property type="match status" value="1"/>
</dbReference>
<gene>
    <name evidence="9" type="ORF">FPY71_15145</name>
</gene>
<evidence type="ECO:0000256" key="1">
    <source>
        <dbReference type="ARBA" id="ARBA00004651"/>
    </source>
</evidence>
<evidence type="ECO:0000259" key="8">
    <source>
        <dbReference type="PROSITE" id="PS50928"/>
    </source>
</evidence>
<feature type="transmembrane region" description="Helical" evidence="7">
    <location>
        <begin position="12"/>
        <end position="31"/>
    </location>
</feature>
<dbReference type="Pfam" id="PF19300">
    <property type="entry name" value="BPD_transp_1_N"/>
    <property type="match status" value="1"/>
</dbReference>